<proteinExistence type="predicted"/>
<organism evidence="1 2">
    <name type="scientific">Rhizobium grahamii</name>
    <dbReference type="NCBI Taxonomy" id="1120045"/>
    <lineage>
        <taxon>Bacteria</taxon>
        <taxon>Pseudomonadati</taxon>
        <taxon>Pseudomonadota</taxon>
        <taxon>Alphaproteobacteria</taxon>
        <taxon>Hyphomicrobiales</taxon>
        <taxon>Rhizobiaceae</taxon>
        <taxon>Rhizobium/Agrobacterium group</taxon>
        <taxon>Rhizobium</taxon>
    </lineage>
</organism>
<evidence type="ECO:0000313" key="1">
    <source>
        <dbReference type="EMBL" id="RDJ04494.1"/>
    </source>
</evidence>
<reference evidence="1 2" key="1">
    <citation type="submission" date="2017-03" db="EMBL/GenBank/DDBJ databases">
        <title>Genome analysis of Rhizobial strains effectives or ineffectives for nitrogen fixation isolated from bean seeds.</title>
        <authorList>
            <person name="Peralta H."/>
            <person name="Aguilar-Vera A."/>
            <person name="Mora Y."/>
            <person name="Vargas-Lagunas C."/>
            <person name="Girard L."/>
            <person name="Mora J."/>
        </authorList>
    </citation>
    <scope>NUCLEOTIDE SEQUENCE [LARGE SCALE GENOMIC DNA]</scope>
    <source>
        <strain evidence="1 2">CCGM3</strain>
    </source>
</reference>
<protein>
    <recommendedName>
        <fullName evidence="3">Nodulation protein NolB</fullName>
    </recommendedName>
</protein>
<dbReference type="Pfam" id="PF17398">
    <property type="entry name" value="NolB"/>
    <property type="match status" value="1"/>
</dbReference>
<dbReference type="EMBL" id="NAAC01000038">
    <property type="protein sequence ID" value="RDJ04494.1"/>
    <property type="molecule type" value="Genomic_DNA"/>
</dbReference>
<dbReference type="AlphaFoldDB" id="A0A370KH82"/>
<comment type="caution">
    <text evidence="1">The sequence shown here is derived from an EMBL/GenBank/DDBJ whole genome shotgun (WGS) entry which is preliminary data.</text>
</comment>
<evidence type="ECO:0000313" key="2">
    <source>
        <dbReference type="Proteomes" id="UP000254939"/>
    </source>
</evidence>
<dbReference type="Proteomes" id="UP000254939">
    <property type="component" value="Unassembled WGS sequence"/>
</dbReference>
<dbReference type="InterPro" id="IPR016775">
    <property type="entry name" value="Nodulation_NolB"/>
</dbReference>
<gene>
    <name evidence="1" type="ORF">B5K06_27000</name>
</gene>
<name>A0A370KH82_9HYPH</name>
<dbReference type="OrthoDB" id="9807728at2"/>
<sequence length="171" mass="17642">MMLGTTPIAASMIDSLSSVGRSSACGPQAKFEHCLAQAAASTNNEAPSAKAIPATVPPAVEAQRGVTRPTPLGHRVLQMLSSMHWGNAVTPASPGHDVILLGDDLVAPADRLPVETGPEGMRLSSPPHGPDTVEAMISELRDIYNGATEVSLVSKSVNGITSSVNKIIKEG</sequence>
<evidence type="ECO:0008006" key="3">
    <source>
        <dbReference type="Google" id="ProtNLM"/>
    </source>
</evidence>
<accession>A0A370KH82</accession>